<keyword evidence="2 3" id="KW-0479">Metal-binding</keyword>
<gene>
    <name evidence="4" type="ORF">HINF_LOCUS38263</name>
    <name evidence="5" type="ORF">HINF_LOCUS73602</name>
</gene>
<dbReference type="EMBL" id="CAXDID020000606">
    <property type="protein sequence ID" value="CAL6106149.1"/>
    <property type="molecule type" value="Genomic_DNA"/>
</dbReference>
<dbReference type="AlphaFoldDB" id="A0AA86Q3K6"/>
<dbReference type="EMBL" id="CATOUU010000814">
    <property type="protein sequence ID" value="CAI9950618.1"/>
    <property type="molecule type" value="Genomic_DNA"/>
</dbReference>
<sequence>MTIYLQQLKQYCDNTFSYIEDYTFNGLQVEGKNEIKKIVFSVSLSELLIDEAIRRGADCIFVHHGFFGKSFTKIQGPLKRKLQKLLVNDISLFAYHLPLDAHPILGHNAQLCNMAQLQIIKPLECGFICGNALNLTLSQIAEHINEHIPSKYAISQSGSGPLLPTHQFNANIYKFGPEIPQKIFICSGGSGDYLDKAIREQCDLFVLGEPKEHLIQAAQEEQLNLILLGHWRSEQPGIWAVMNDVAEKLGVQAEYIEIENCV</sequence>
<dbReference type="Proteomes" id="UP001642409">
    <property type="component" value="Unassembled WGS sequence"/>
</dbReference>
<dbReference type="SUPFAM" id="SSF102705">
    <property type="entry name" value="NIF3 (NGG1p interacting factor 3)-like"/>
    <property type="match status" value="1"/>
</dbReference>
<comment type="caution">
    <text evidence="4">The sequence shown here is derived from an EMBL/GenBank/DDBJ whole genome shotgun (WGS) entry which is preliminary data.</text>
</comment>
<dbReference type="PANTHER" id="PTHR13799">
    <property type="entry name" value="NGG1 INTERACTING FACTOR 3"/>
    <property type="match status" value="1"/>
</dbReference>
<dbReference type="PANTHER" id="PTHR13799:SF14">
    <property type="entry name" value="GTP CYCLOHYDROLASE 1 TYPE 2 HOMOLOG"/>
    <property type="match status" value="1"/>
</dbReference>
<evidence type="ECO:0000313" key="5">
    <source>
        <dbReference type="EMBL" id="CAL6106149.1"/>
    </source>
</evidence>
<evidence type="ECO:0000256" key="2">
    <source>
        <dbReference type="ARBA" id="ARBA00022723"/>
    </source>
</evidence>
<feature type="binding site" evidence="3">
    <location>
        <position position="63"/>
    </location>
    <ligand>
        <name>a divalent metal cation</name>
        <dbReference type="ChEBI" id="CHEBI:60240"/>
        <label>1</label>
    </ligand>
</feature>
<dbReference type="NCBIfam" id="TIGR00486">
    <property type="entry name" value="YbgI_SA1388"/>
    <property type="match status" value="1"/>
</dbReference>
<dbReference type="GO" id="GO:0046872">
    <property type="term" value="F:metal ion binding"/>
    <property type="evidence" value="ECO:0007669"/>
    <property type="project" value="UniProtKB-KW"/>
</dbReference>
<dbReference type="Pfam" id="PF01784">
    <property type="entry name" value="DUF34_NIF3"/>
    <property type="match status" value="1"/>
</dbReference>
<evidence type="ECO:0000313" key="4">
    <source>
        <dbReference type="EMBL" id="CAI9950618.1"/>
    </source>
</evidence>
<evidence type="ECO:0000256" key="3">
    <source>
        <dbReference type="PIRSR" id="PIRSR602678-1"/>
    </source>
</evidence>
<feature type="binding site" evidence="3">
    <location>
        <position position="230"/>
    </location>
    <ligand>
        <name>a divalent metal cation</name>
        <dbReference type="ChEBI" id="CHEBI:60240"/>
        <label>1</label>
    </ligand>
</feature>
<protein>
    <submittedName>
        <fullName evidence="4">Nif3-related protein</fullName>
    </submittedName>
    <submittedName>
        <fullName evidence="5">Nif3-related_protein</fullName>
    </submittedName>
</protein>
<dbReference type="Gene3D" id="3.40.1390.30">
    <property type="entry name" value="NIF3 (NGG1p interacting factor 3)-like"/>
    <property type="match status" value="2"/>
</dbReference>
<proteinExistence type="inferred from homology"/>
<name>A0AA86Q3K6_9EUKA</name>
<reference evidence="4" key="1">
    <citation type="submission" date="2023-06" db="EMBL/GenBank/DDBJ databases">
        <authorList>
            <person name="Kurt Z."/>
        </authorList>
    </citation>
    <scope>NUCLEOTIDE SEQUENCE</scope>
</reference>
<dbReference type="InterPro" id="IPR036069">
    <property type="entry name" value="DUF34/NIF3_sf"/>
</dbReference>
<evidence type="ECO:0000313" key="6">
    <source>
        <dbReference type="Proteomes" id="UP001642409"/>
    </source>
</evidence>
<feature type="binding site" evidence="3">
    <location>
        <position position="64"/>
    </location>
    <ligand>
        <name>a divalent metal cation</name>
        <dbReference type="ChEBI" id="CHEBI:60240"/>
        <label>2</label>
    </ligand>
</feature>
<comment type="similarity">
    <text evidence="1">Belongs to the GTP cyclohydrolase I type 2/NIF3 family.</text>
</comment>
<feature type="binding site" evidence="3">
    <location>
        <position position="100"/>
    </location>
    <ligand>
        <name>a divalent metal cation</name>
        <dbReference type="ChEBI" id="CHEBI:60240"/>
        <label>1</label>
    </ligand>
</feature>
<organism evidence="4">
    <name type="scientific">Hexamita inflata</name>
    <dbReference type="NCBI Taxonomy" id="28002"/>
    <lineage>
        <taxon>Eukaryota</taxon>
        <taxon>Metamonada</taxon>
        <taxon>Diplomonadida</taxon>
        <taxon>Hexamitidae</taxon>
        <taxon>Hexamitinae</taxon>
        <taxon>Hexamita</taxon>
    </lineage>
</organism>
<keyword evidence="6" id="KW-1185">Reference proteome</keyword>
<dbReference type="GO" id="GO:0005737">
    <property type="term" value="C:cytoplasm"/>
    <property type="evidence" value="ECO:0007669"/>
    <property type="project" value="TreeGrafter"/>
</dbReference>
<evidence type="ECO:0000256" key="1">
    <source>
        <dbReference type="ARBA" id="ARBA00006964"/>
    </source>
</evidence>
<feature type="binding site" evidence="3">
    <location>
        <position position="234"/>
    </location>
    <ligand>
        <name>a divalent metal cation</name>
        <dbReference type="ChEBI" id="CHEBI:60240"/>
        <label>1</label>
    </ligand>
</feature>
<reference evidence="5 6" key="2">
    <citation type="submission" date="2024-07" db="EMBL/GenBank/DDBJ databases">
        <authorList>
            <person name="Akdeniz Z."/>
        </authorList>
    </citation>
    <scope>NUCLEOTIDE SEQUENCE [LARGE SCALE GENOMIC DNA]</scope>
</reference>
<dbReference type="InterPro" id="IPR002678">
    <property type="entry name" value="DUF34/NIF3"/>
</dbReference>
<dbReference type="FunFam" id="3.40.1390.30:FF:000001">
    <property type="entry name" value="GTP cyclohydrolase 1 type 2"/>
    <property type="match status" value="1"/>
</dbReference>
<accession>A0AA86Q3K6</accession>